<dbReference type="AlphaFoldDB" id="A0A937F9E6"/>
<dbReference type="EMBL" id="JAESIY010000006">
    <property type="protein sequence ID" value="MBL3657044.1"/>
    <property type="molecule type" value="Genomic_DNA"/>
</dbReference>
<sequence>MDLEKRVYDIAEKHLPDESIFMVDVVIKSNNGPKKVLVLIDGDEGLNIDTCADLSRLIGNEIEENNVIGDAYRLEVSSPGTDHPLTSIRQYKKNIGRQVKVYLQDTEVVGVLKAADENRVVLDKEVKKGKKKDLEEVEIPLSDIKKTIVQISFK</sequence>
<keyword evidence="1 3" id="KW-0963">Cytoplasm</keyword>
<dbReference type="GO" id="GO:0000028">
    <property type="term" value="P:ribosomal small subunit assembly"/>
    <property type="evidence" value="ECO:0007669"/>
    <property type="project" value="TreeGrafter"/>
</dbReference>
<dbReference type="SUPFAM" id="SSF74942">
    <property type="entry name" value="YhbC-like, C-terminal domain"/>
    <property type="match status" value="1"/>
</dbReference>
<comment type="function">
    <text evidence="3">Required for maturation of 30S ribosomal subunits.</text>
</comment>
<dbReference type="SUPFAM" id="SSF75420">
    <property type="entry name" value="YhbC-like, N-terminal domain"/>
    <property type="match status" value="1"/>
</dbReference>
<dbReference type="CDD" id="cd01734">
    <property type="entry name" value="YlxS_C"/>
    <property type="match status" value="1"/>
</dbReference>
<dbReference type="HAMAP" id="MF_01077">
    <property type="entry name" value="RimP"/>
    <property type="match status" value="1"/>
</dbReference>
<organism evidence="6 7">
    <name type="scientific">Fulvivirga sediminis</name>
    <dbReference type="NCBI Taxonomy" id="2803949"/>
    <lineage>
        <taxon>Bacteria</taxon>
        <taxon>Pseudomonadati</taxon>
        <taxon>Bacteroidota</taxon>
        <taxon>Cytophagia</taxon>
        <taxon>Cytophagales</taxon>
        <taxon>Fulvivirgaceae</taxon>
        <taxon>Fulvivirga</taxon>
    </lineage>
</organism>
<evidence type="ECO:0000313" key="7">
    <source>
        <dbReference type="Proteomes" id="UP000659388"/>
    </source>
</evidence>
<keyword evidence="2 3" id="KW-0690">Ribosome biogenesis</keyword>
<dbReference type="InterPro" id="IPR028989">
    <property type="entry name" value="RimP_N"/>
</dbReference>
<dbReference type="RefSeq" id="WP_202244837.1">
    <property type="nucleotide sequence ID" value="NZ_JAESIY010000006.1"/>
</dbReference>
<comment type="similarity">
    <text evidence="3">Belongs to the RimP family.</text>
</comment>
<evidence type="ECO:0000259" key="4">
    <source>
        <dbReference type="Pfam" id="PF02576"/>
    </source>
</evidence>
<dbReference type="PANTHER" id="PTHR33867">
    <property type="entry name" value="RIBOSOME MATURATION FACTOR RIMP"/>
    <property type="match status" value="1"/>
</dbReference>
<dbReference type="GO" id="GO:0006412">
    <property type="term" value="P:translation"/>
    <property type="evidence" value="ECO:0007669"/>
    <property type="project" value="TreeGrafter"/>
</dbReference>
<feature type="domain" description="Ribosome maturation factor RimP C-terminal" evidence="5">
    <location>
        <begin position="85"/>
        <end position="153"/>
    </location>
</feature>
<evidence type="ECO:0000256" key="2">
    <source>
        <dbReference type="ARBA" id="ARBA00022517"/>
    </source>
</evidence>
<evidence type="ECO:0000256" key="1">
    <source>
        <dbReference type="ARBA" id="ARBA00022490"/>
    </source>
</evidence>
<proteinExistence type="inferred from homology"/>
<dbReference type="InterPro" id="IPR028998">
    <property type="entry name" value="RimP_C"/>
</dbReference>
<gene>
    <name evidence="3" type="primary">rimP</name>
    <name evidence="6" type="ORF">JL102_12935</name>
</gene>
<accession>A0A937F9E6</accession>
<evidence type="ECO:0000259" key="5">
    <source>
        <dbReference type="Pfam" id="PF17384"/>
    </source>
</evidence>
<dbReference type="Pfam" id="PF17384">
    <property type="entry name" value="DUF150_C"/>
    <property type="match status" value="1"/>
</dbReference>
<keyword evidence="7" id="KW-1185">Reference proteome</keyword>
<dbReference type="Gene3D" id="3.30.300.70">
    <property type="entry name" value="RimP-like superfamily, N-terminal"/>
    <property type="match status" value="1"/>
</dbReference>
<dbReference type="Pfam" id="PF02576">
    <property type="entry name" value="RimP_N"/>
    <property type="match status" value="1"/>
</dbReference>
<dbReference type="InterPro" id="IPR003728">
    <property type="entry name" value="Ribosome_maturation_RimP"/>
</dbReference>
<reference evidence="6" key="1">
    <citation type="submission" date="2021-01" db="EMBL/GenBank/DDBJ databases">
        <title>Fulvivirga kasyanovii gen. nov., sp nov., a novel member of the phylum Bacteroidetes isolated from seawater in a mussel farm.</title>
        <authorList>
            <person name="Zhao L.-H."/>
            <person name="Wang Z.-J."/>
        </authorList>
    </citation>
    <scope>NUCLEOTIDE SEQUENCE</scope>
    <source>
        <strain evidence="6">2943</strain>
    </source>
</reference>
<dbReference type="GO" id="GO:0005829">
    <property type="term" value="C:cytosol"/>
    <property type="evidence" value="ECO:0007669"/>
    <property type="project" value="TreeGrafter"/>
</dbReference>
<dbReference type="InterPro" id="IPR036847">
    <property type="entry name" value="RimP_C_sf"/>
</dbReference>
<name>A0A937F9E6_9BACT</name>
<feature type="domain" description="Ribosome maturation factor RimP N-terminal" evidence="4">
    <location>
        <begin position="12"/>
        <end position="82"/>
    </location>
</feature>
<comment type="caution">
    <text evidence="6">The sequence shown here is derived from an EMBL/GenBank/DDBJ whole genome shotgun (WGS) entry which is preliminary data.</text>
</comment>
<protein>
    <recommendedName>
        <fullName evidence="3">Ribosome maturation factor RimP</fullName>
    </recommendedName>
</protein>
<comment type="subcellular location">
    <subcellularLocation>
        <location evidence="3">Cytoplasm</location>
    </subcellularLocation>
</comment>
<evidence type="ECO:0000256" key="3">
    <source>
        <dbReference type="HAMAP-Rule" id="MF_01077"/>
    </source>
</evidence>
<evidence type="ECO:0000313" key="6">
    <source>
        <dbReference type="EMBL" id="MBL3657044.1"/>
    </source>
</evidence>
<dbReference type="InterPro" id="IPR035956">
    <property type="entry name" value="RimP_N_sf"/>
</dbReference>
<dbReference type="Proteomes" id="UP000659388">
    <property type="component" value="Unassembled WGS sequence"/>
</dbReference>
<dbReference type="PANTHER" id="PTHR33867:SF1">
    <property type="entry name" value="RIBOSOME MATURATION FACTOR RIMP"/>
    <property type="match status" value="1"/>
</dbReference>